<feature type="coiled-coil region" evidence="1">
    <location>
        <begin position="742"/>
        <end position="908"/>
    </location>
</feature>
<evidence type="ECO:0008006" key="4">
    <source>
        <dbReference type="Google" id="ProtNLM"/>
    </source>
</evidence>
<dbReference type="Proteomes" id="UP000292927">
    <property type="component" value="Unassembled WGS sequence"/>
</dbReference>
<evidence type="ECO:0000313" key="2">
    <source>
        <dbReference type="EMBL" id="RZT02901.1"/>
    </source>
</evidence>
<dbReference type="SUPFAM" id="SSF58104">
    <property type="entry name" value="Methyl-accepting chemotaxis protein (MCP) signaling domain"/>
    <property type="match status" value="1"/>
</dbReference>
<evidence type="ECO:0000313" key="3">
    <source>
        <dbReference type="Proteomes" id="UP000292927"/>
    </source>
</evidence>
<evidence type="ECO:0000256" key="1">
    <source>
        <dbReference type="SAM" id="Coils"/>
    </source>
</evidence>
<accession>A0A4Q7PPG8</accession>
<comment type="caution">
    <text evidence="2">The sequence shown here is derived from an EMBL/GenBank/DDBJ whole genome shotgun (WGS) entry which is preliminary data.</text>
</comment>
<dbReference type="RefSeq" id="WP_130433671.1">
    <property type="nucleotide sequence ID" value="NZ_SGXF01000001.1"/>
</dbReference>
<protein>
    <recommendedName>
        <fullName evidence="4">Phage-related protein</fullName>
    </recommendedName>
</protein>
<organism evidence="2 3">
    <name type="scientific">Cuneatibacter caecimuris</name>
    <dbReference type="NCBI Taxonomy" id="1796618"/>
    <lineage>
        <taxon>Bacteria</taxon>
        <taxon>Bacillati</taxon>
        <taxon>Bacillota</taxon>
        <taxon>Clostridia</taxon>
        <taxon>Lachnospirales</taxon>
        <taxon>Lachnospiraceae</taxon>
        <taxon>Cuneatibacter</taxon>
    </lineage>
</organism>
<name>A0A4Q7PPG8_9FIRM</name>
<keyword evidence="1" id="KW-0175">Coiled coil</keyword>
<gene>
    <name evidence="2" type="ORF">EV209_1031</name>
</gene>
<sequence length="1286" mass="140347">MSNAMTLETLQVVLDAYTRPYREEMAKVKQETQKVTDQIKQQTQKVTKETQETARQVSVQTRKMENSWKSVKRVIGSVVSVAAIVSFTKSCLELGSDLAEVQNVVDVAFGSMSGAVNAFAADAIEQFGMSELAAKKYMGTYGAMAKSMGLNAQEVYDMSAAITGLTGDVSSFYNIAQDEAYTKLKSIFTGETESLKEIGVIMTQTALDQYALNNGFGETTAKMTEQEKVMLRYQYVMSSLSDASGDFLRTQDSWANQTRILSLRFQQLRATMGQGLINAFLPVIKIINTVLARLQVFAQYFSAIMGQLFGAKSSGGGGSGIADISVATAGIADNMSGAESASGGMAKNAKDTAKAAKEIKNELLAFDEMNRLSDNSASDGGADGGGGSGGGIGDLGDLDVGSGLLADMNQQLDEYSEKAAKYAEMIRKAFQDLKDACKPTTDALKRLWDEGLSKLGNFTWTAIKDFWEAFLKPLGAWTLGEGLPEFLDITNDLLNEINWKKLNESLKNFWGQLEKLAKFAFKNLLSFYRDFLKPVGVWVMNDALPALVDVISNLLSAIDWDRLNSAISEFWEALSRFTIGIGRGIVKFFEDIGKVLSPLIADLVNAFSAAMEGLADIINSIPTEVLEAIGEGIGVLLGAFLAYKAATGIASIVSGIGSAFGGLISGLAAHPYIAIAGGITGLATALGSLASDGFFSDDETRAMCGRVDTLIEKSEEGRRQTQEFLDTLEGKYSNIESSYGALEDIADRYFDLSEKIERTNEEQTELDSLRQTLERELPGFGDIIKDQTKDYEDQKEEIQRLIEKTKDYYMAQAAQESLVDIYTKVFESQRKISEAQEERNNLEDKYKEQLDFYKDWVPFGETVASWLDPTIKRYDDLNQYIAQQQSEQEELQAQLENAYGIIDEYNGKVGETSDCISSVVDATRDLDFSGVATKSAQAIDEAHGIWVDGKQVMSTDALELYNAIMTGELSKLPDGTYKTAEGAIVAMGTAFEDGKPEFLSTVESLQNESIGTLKSFYDQYKKSGIFIVEGAIEGINDKSSAFGGTMRNLFDLAYEQFKLEAAIHSPSRKMYESGSNIGQGAIDGVNSRKGNLLTLMGDLPNEMQRALGDLKYMFSSSGIKIAEGLGKGFDDAWNQGVNLTFATIPRRIADAIGSLYHIGVNAAQTLADGFRAVHIPAPHYRVSTAYQWAAGQRLALPDVNVSWYARGGIIDSPTLAMMGEAGREAVVPLERTEWIDTLADRISERTGGNGEAPIINVYVGGKKVTDVVVEEINKRTIQNGKSPLYI</sequence>
<dbReference type="EMBL" id="SGXF01000001">
    <property type="protein sequence ID" value="RZT02901.1"/>
    <property type="molecule type" value="Genomic_DNA"/>
</dbReference>
<reference evidence="2 3" key="1">
    <citation type="submission" date="2019-02" db="EMBL/GenBank/DDBJ databases">
        <title>Genomic Encyclopedia of Type Strains, Phase IV (KMG-IV): sequencing the most valuable type-strain genomes for metagenomic binning, comparative biology and taxonomic classification.</title>
        <authorList>
            <person name="Goeker M."/>
        </authorList>
    </citation>
    <scope>NUCLEOTIDE SEQUENCE [LARGE SCALE GENOMIC DNA]</scope>
    <source>
        <strain evidence="2 3">DSM 29486</strain>
    </source>
</reference>
<dbReference type="OrthoDB" id="9780715at2"/>
<proteinExistence type="predicted"/>
<keyword evidence="3" id="KW-1185">Reference proteome</keyword>